<proteinExistence type="predicted"/>
<organism evidence="1">
    <name type="scientific">marine sediment metagenome</name>
    <dbReference type="NCBI Taxonomy" id="412755"/>
    <lineage>
        <taxon>unclassified sequences</taxon>
        <taxon>metagenomes</taxon>
        <taxon>ecological metagenomes</taxon>
    </lineage>
</organism>
<protein>
    <submittedName>
        <fullName evidence="1">Uncharacterized protein</fullName>
    </submittedName>
</protein>
<gene>
    <name evidence="1" type="ORF">LCGC14_1143760</name>
</gene>
<dbReference type="EMBL" id="LAZR01005451">
    <property type="protein sequence ID" value="KKM99843.1"/>
    <property type="molecule type" value="Genomic_DNA"/>
</dbReference>
<sequence length="75" mass="8555">MTQKSVKDWNPVKILIENIKTSQQMICMLHNARFKGSGVHINLAKERRDTLIDSLSFSIVKSRRLLVQLSDGKTS</sequence>
<evidence type="ECO:0000313" key="1">
    <source>
        <dbReference type="EMBL" id="KKM99843.1"/>
    </source>
</evidence>
<reference evidence="1" key="1">
    <citation type="journal article" date="2015" name="Nature">
        <title>Complex archaea that bridge the gap between prokaryotes and eukaryotes.</title>
        <authorList>
            <person name="Spang A."/>
            <person name="Saw J.H."/>
            <person name="Jorgensen S.L."/>
            <person name="Zaremba-Niedzwiedzka K."/>
            <person name="Martijn J."/>
            <person name="Lind A.E."/>
            <person name="van Eijk R."/>
            <person name="Schleper C."/>
            <person name="Guy L."/>
            <person name="Ettema T.J."/>
        </authorList>
    </citation>
    <scope>NUCLEOTIDE SEQUENCE</scope>
</reference>
<accession>A0A0F9M2C8</accession>
<name>A0A0F9M2C8_9ZZZZ</name>
<comment type="caution">
    <text evidence="1">The sequence shown here is derived from an EMBL/GenBank/DDBJ whole genome shotgun (WGS) entry which is preliminary data.</text>
</comment>
<dbReference type="AlphaFoldDB" id="A0A0F9M2C8"/>